<dbReference type="InterPro" id="IPR054566">
    <property type="entry name" value="ManC/GMP-like_b-helix"/>
</dbReference>
<dbReference type="GO" id="GO:0005525">
    <property type="term" value="F:GTP binding"/>
    <property type="evidence" value="ECO:0007669"/>
    <property type="project" value="UniProtKB-KW"/>
</dbReference>
<comment type="similarity">
    <text evidence="1">Belongs to the mannose-6-phosphate isomerase type 2 family.</text>
</comment>
<evidence type="ECO:0000256" key="7">
    <source>
        <dbReference type="ARBA" id="ARBA00047343"/>
    </source>
</evidence>
<evidence type="ECO:0000256" key="1">
    <source>
        <dbReference type="ARBA" id="ARBA00006115"/>
    </source>
</evidence>
<dbReference type="GO" id="GO:0004475">
    <property type="term" value="F:mannose-1-phosphate guanylyltransferase (GTP) activity"/>
    <property type="evidence" value="ECO:0007669"/>
    <property type="project" value="UniProtKB-EC"/>
</dbReference>
<keyword evidence="5" id="KW-0547">Nucleotide-binding</keyword>
<dbReference type="CDD" id="cd02509">
    <property type="entry name" value="GDP-M1P_Guanylyltransferase"/>
    <property type="match status" value="1"/>
</dbReference>
<dbReference type="InterPro" id="IPR005835">
    <property type="entry name" value="NTP_transferase_dom"/>
</dbReference>
<keyword evidence="4 10" id="KW-0548">Nucleotidyltransferase</keyword>
<dbReference type="InterPro" id="IPR051161">
    <property type="entry name" value="Mannose-6P_isomerase_type2"/>
</dbReference>
<keyword evidence="6" id="KW-0342">GTP-binding</keyword>
<dbReference type="PANTHER" id="PTHR46390:SF1">
    <property type="entry name" value="MANNOSE-1-PHOSPHATE GUANYLYLTRANSFERASE"/>
    <property type="match status" value="1"/>
</dbReference>
<reference evidence="10 11" key="1">
    <citation type="submission" date="2019-02" db="EMBL/GenBank/DDBJ databases">
        <title>Deep-cultivation of Planctomycetes and their phenomic and genomic characterization uncovers novel biology.</title>
        <authorList>
            <person name="Wiegand S."/>
            <person name="Jogler M."/>
            <person name="Boedeker C."/>
            <person name="Pinto D."/>
            <person name="Vollmers J."/>
            <person name="Rivas-Marin E."/>
            <person name="Kohn T."/>
            <person name="Peeters S.H."/>
            <person name="Heuer A."/>
            <person name="Rast P."/>
            <person name="Oberbeckmann S."/>
            <person name="Bunk B."/>
            <person name="Jeske O."/>
            <person name="Meyerdierks A."/>
            <person name="Storesund J.E."/>
            <person name="Kallscheuer N."/>
            <person name="Luecker S."/>
            <person name="Lage O.M."/>
            <person name="Pohl T."/>
            <person name="Merkel B.J."/>
            <person name="Hornburger P."/>
            <person name="Mueller R.-W."/>
            <person name="Bruemmer F."/>
            <person name="Labrenz M."/>
            <person name="Spormann A.M."/>
            <person name="Op den Camp H."/>
            <person name="Overmann J."/>
            <person name="Amann R."/>
            <person name="Jetten M.S.M."/>
            <person name="Mascher T."/>
            <person name="Medema M.H."/>
            <person name="Devos D.P."/>
            <person name="Kaster A.-K."/>
            <person name="Ovreas L."/>
            <person name="Rohde M."/>
            <person name="Galperin M.Y."/>
            <person name="Jogler C."/>
        </authorList>
    </citation>
    <scope>NUCLEOTIDE SEQUENCE [LARGE SCALE GENOMIC DNA]</scope>
    <source>
        <strain evidence="10 11">ETA_A8</strain>
    </source>
</reference>
<evidence type="ECO:0000259" key="9">
    <source>
        <dbReference type="Pfam" id="PF22640"/>
    </source>
</evidence>
<name>A0A517YNL8_9BACT</name>
<organism evidence="10 11">
    <name type="scientific">Anatilimnocola aggregata</name>
    <dbReference type="NCBI Taxonomy" id="2528021"/>
    <lineage>
        <taxon>Bacteria</taxon>
        <taxon>Pseudomonadati</taxon>
        <taxon>Planctomycetota</taxon>
        <taxon>Planctomycetia</taxon>
        <taxon>Pirellulales</taxon>
        <taxon>Pirellulaceae</taxon>
        <taxon>Anatilimnocola</taxon>
    </lineage>
</organism>
<dbReference type="GO" id="GO:0009298">
    <property type="term" value="P:GDP-mannose biosynthetic process"/>
    <property type="evidence" value="ECO:0007669"/>
    <property type="project" value="TreeGrafter"/>
</dbReference>
<dbReference type="EMBL" id="CP036274">
    <property type="protein sequence ID" value="QDU31823.1"/>
    <property type="molecule type" value="Genomic_DNA"/>
</dbReference>
<feature type="domain" description="Nucleotidyl transferase" evidence="8">
    <location>
        <begin position="4"/>
        <end position="291"/>
    </location>
</feature>
<dbReference type="SUPFAM" id="SSF53448">
    <property type="entry name" value="Nucleotide-diphospho-sugar transferases"/>
    <property type="match status" value="1"/>
</dbReference>
<keyword evidence="3 10" id="KW-0808">Transferase</keyword>
<comment type="catalytic activity">
    <reaction evidence="7">
        <text>alpha-D-mannose 1-phosphate + GTP + H(+) = GDP-alpha-D-mannose + diphosphate</text>
        <dbReference type="Rhea" id="RHEA:15229"/>
        <dbReference type="ChEBI" id="CHEBI:15378"/>
        <dbReference type="ChEBI" id="CHEBI:33019"/>
        <dbReference type="ChEBI" id="CHEBI:37565"/>
        <dbReference type="ChEBI" id="CHEBI:57527"/>
        <dbReference type="ChEBI" id="CHEBI:58409"/>
        <dbReference type="EC" id="2.7.7.13"/>
    </reaction>
</comment>
<dbReference type="FunFam" id="3.90.550.10:FF:000046">
    <property type="entry name" value="Mannose-1-phosphate guanylyltransferase (GDP)"/>
    <property type="match status" value="1"/>
</dbReference>
<gene>
    <name evidence="10" type="primary">manC</name>
    <name evidence="10" type="ORF">ETAA8_69830</name>
</gene>
<dbReference type="OrthoDB" id="9806359at2"/>
<evidence type="ECO:0000256" key="3">
    <source>
        <dbReference type="ARBA" id="ARBA00022679"/>
    </source>
</evidence>
<dbReference type="RefSeq" id="WP_145099603.1">
    <property type="nucleotide sequence ID" value="NZ_CP036274.1"/>
</dbReference>
<evidence type="ECO:0000259" key="8">
    <source>
        <dbReference type="Pfam" id="PF00483"/>
    </source>
</evidence>
<keyword evidence="11" id="KW-1185">Reference proteome</keyword>
<dbReference type="InterPro" id="IPR049577">
    <property type="entry name" value="GMPP_N"/>
</dbReference>
<evidence type="ECO:0000313" key="11">
    <source>
        <dbReference type="Proteomes" id="UP000315017"/>
    </source>
</evidence>
<dbReference type="KEGG" id="aagg:ETAA8_69830"/>
<sequence>MLHAVIMAGGAGTRFWPLSRTTTPKQLLALVGAQTMIQQTVARLDGLVSPERLLIVTNQRLVQPMGEQLPQLASSRILGEPCKRDTAPCVGLAALLVSQNDPNATMAVMPADHLIQPTAAFQAALKQAVELVEQEPARIVTFGIRPTYAAEIFGYIECGDPLPLGTGKGAVVDSASAYRATRFREKPARSVAEQYLAAGNFFWNSGIFVWKAKTIVDALTKFEPQMMAHLQTIASAWGQPNFNAVFDREFTEIRGKSIDFAVMEHYPNIVVLKASFTWDDVGSWQAIARTSGSDAQGNTIQARHVGIRTTGSIVRGTDDHLLVTLGMQDCVVVHTPDATLVAHKSEEEAIREVVKELEQRGWREYL</sequence>
<dbReference type="SUPFAM" id="SSF159283">
    <property type="entry name" value="Guanosine diphospho-D-mannose pyrophosphorylase/mannose-6-phosphate isomerase linker domain"/>
    <property type="match status" value="1"/>
</dbReference>
<dbReference type="EC" id="2.7.7.13" evidence="2"/>
<evidence type="ECO:0000313" key="10">
    <source>
        <dbReference type="EMBL" id="QDU31823.1"/>
    </source>
</evidence>
<evidence type="ECO:0000256" key="5">
    <source>
        <dbReference type="ARBA" id="ARBA00022741"/>
    </source>
</evidence>
<dbReference type="InterPro" id="IPR029044">
    <property type="entry name" value="Nucleotide-diphossugar_trans"/>
</dbReference>
<accession>A0A517YNL8</accession>
<feature type="domain" description="MannoseP isomerase/GMP-like beta-helix" evidence="9">
    <location>
        <begin position="303"/>
        <end position="357"/>
    </location>
</feature>
<dbReference type="Pfam" id="PF00483">
    <property type="entry name" value="NTP_transferase"/>
    <property type="match status" value="1"/>
</dbReference>
<protein>
    <recommendedName>
        <fullName evidence="2">mannose-1-phosphate guanylyltransferase</fullName>
        <ecNumber evidence="2">2.7.7.13</ecNumber>
    </recommendedName>
</protein>
<proteinExistence type="inferred from homology"/>
<dbReference type="Gene3D" id="3.90.550.10">
    <property type="entry name" value="Spore Coat Polysaccharide Biosynthesis Protein SpsA, Chain A"/>
    <property type="match status" value="1"/>
</dbReference>
<evidence type="ECO:0000256" key="2">
    <source>
        <dbReference type="ARBA" id="ARBA00012387"/>
    </source>
</evidence>
<dbReference type="PANTHER" id="PTHR46390">
    <property type="entry name" value="MANNOSE-1-PHOSPHATE GUANYLYLTRANSFERASE"/>
    <property type="match status" value="1"/>
</dbReference>
<evidence type="ECO:0000256" key="4">
    <source>
        <dbReference type="ARBA" id="ARBA00022695"/>
    </source>
</evidence>
<dbReference type="Pfam" id="PF22640">
    <property type="entry name" value="ManC_GMP_beta-helix"/>
    <property type="match status" value="1"/>
</dbReference>
<dbReference type="AlphaFoldDB" id="A0A517YNL8"/>
<dbReference type="Proteomes" id="UP000315017">
    <property type="component" value="Chromosome"/>
</dbReference>
<evidence type="ECO:0000256" key="6">
    <source>
        <dbReference type="ARBA" id="ARBA00023134"/>
    </source>
</evidence>